<feature type="region of interest" description="Disordered" evidence="1">
    <location>
        <begin position="400"/>
        <end position="422"/>
    </location>
</feature>
<gene>
    <name evidence="2" type="ORF">HHL17_10875</name>
</gene>
<keyword evidence="3" id="KW-1185">Reference proteome</keyword>
<dbReference type="Proteomes" id="UP000583266">
    <property type="component" value="Unassembled WGS sequence"/>
</dbReference>
<evidence type="ECO:0000313" key="3">
    <source>
        <dbReference type="Proteomes" id="UP000583266"/>
    </source>
</evidence>
<proteinExistence type="predicted"/>
<feature type="compositionally biased region" description="Polar residues" evidence="1">
    <location>
        <begin position="408"/>
        <end position="422"/>
    </location>
</feature>
<name>A0A848GHM3_9BACT</name>
<dbReference type="AlphaFoldDB" id="A0A848GHM3"/>
<evidence type="ECO:0000256" key="1">
    <source>
        <dbReference type="SAM" id="MobiDB-lite"/>
    </source>
</evidence>
<reference evidence="2 3" key="1">
    <citation type="submission" date="2020-04" db="EMBL/GenBank/DDBJ databases">
        <title>Chitinophaga sp. G-6-1-13 sp. nov., isolated from soil.</title>
        <authorList>
            <person name="Dahal R.H."/>
            <person name="Chaudhary D.K."/>
        </authorList>
    </citation>
    <scope>NUCLEOTIDE SEQUENCE [LARGE SCALE GENOMIC DNA]</scope>
    <source>
        <strain evidence="2 3">G-6-1-13</strain>
    </source>
</reference>
<organism evidence="2 3">
    <name type="scientific">Chitinophaga fulva</name>
    <dbReference type="NCBI Taxonomy" id="2728842"/>
    <lineage>
        <taxon>Bacteria</taxon>
        <taxon>Pseudomonadati</taxon>
        <taxon>Bacteroidota</taxon>
        <taxon>Chitinophagia</taxon>
        <taxon>Chitinophagales</taxon>
        <taxon>Chitinophagaceae</taxon>
        <taxon>Chitinophaga</taxon>
    </lineage>
</organism>
<sequence length="422" mass="48092">MKKEIGLLIDNSDGQEDIFNWFASEIEQSIQEGEHDFGLSEIMDKVQHVEMSLQDLSEKIDVSNENEPTSFSVAIKRTGDLLRKWMVLFLNRNKNPNVVYFFNLELDNILEYITVDNISNKSIPVIERDFSVIFLIQGIDLGDTVRKMSRDGLFQLSDSLPTLSKKIIDKFVVELKTTTFSTSQIAFRDLMLGDTPMSQIALKGLRHADASEEFVQDGEEVEYLWLAHLWIDTTDAGKANKFMHLISSTLCYIDNVKVELVSAKVGSLMQNWIVTVKGWFTKENILQILAKVVKAIEAFGLGRHIESVEKTKADRRKIEEDTKRMMSEEQTRQMNELAVAEKIEDVKSKMLDNKLKELEYQQKLSDMLASGLMETDANFSFMMNNCLVVKRENGRLTTGNIEDLDATTGRSETDTSQDPPTL</sequence>
<dbReference type="RefSeq" id="WP_169224743.1">
    <property type="nucleotide sequence ID" value="NZ_JABBGC010000001.1"/>
</dbReference>
<evidence type="ECO:0000313" key="2">
    <source>
        <dbReference type="EMBL" id="NML37696.1"/>
    </source>
</evidence>
<dbReference type="EMBL" id="JABBGC010000001">
    <property type="protein sequence ID" value="NML37696.1"/>
    <property type="molecule type" value="Genomic_DNA"/>
</dbReference>
<protein>
    <submittedName>
        <fullName evidence="2">Uncharacterized protein</fullName>
    </submittedName>
</protein>
<accession>A0A848GHM3</accession>
<comment type="caution">
    <text evidence="2">The sequence shown here is derived from an EMBL/GenBank/DDBJ whole genome shotgun (WGS) entry which is preliminary data.</text>
</comment>